<dbReference type="AlphaFoldDB" id="A0ABD1ICI0"/>
<dbReference type="EMBL" id="JBEAFC010000002">
    <property type="protein sequence ID" value="KAL1566422.1"/>
    <property type="molecule type" value="Genomic_DNA"/>
</dbReference>
<protein>
    <submittedName>
        <fullName evidence="2">Uncharacterized protein</fullName>
    </submittedName>
</protein>
<comment type="caution">
    <text evidence="2">The sequence shown here is derived from an EMBL/GenBank/DDBJ whole genome shotgun (WGS) entry which is preliminary data.</text>
</comment>
<accession>A0ABD1ICI0</accession>
<name>A0ABD1ICI0_SALDI</name>
<feature type="signal peptide" evidence="1">
    <location>
        <begin position="1"/>
        <end position="33"/>
    </location>
</feature>
<feature type="chain" id="PRO_5044807685" evidence="1">
    <location>
        <begin position="34"/>
        <end position="66"/>
    </location>
</feature>
<evidence type="ECO:0000256" key="1">
    <source>
        <dbReference type="SAM" id="SignalP"/>
    </source>
</evidence>
<evidence type="ECO:0000313" key="3">
    <source>
        <dbReference type="Proteomes" id="UP001567538"/>
    </source>
</evidence>
<keyword evidence="1" id="KW-0732">Signal</keyword>
<keyword evidence="3" id="KW-1185">Reference proteome</keyword>
<organism evidence="2 3">
    <name type="scientific">Salvia divinorum</name>
    <name type="common">Maria pastora</name>
    <name type="synonym">Diviner's sage</name>
    <dbReference type="NCBI Taxonomy" id="28513"/>
    <lineage>
        <taxon>Eukaryota</taxon>
        <taxon>Viridiplantae</taxon>
        <taxon>Streptophyta</taxon>
        <taxon>Embryophyta</taxon>
        <taxon>Tracheophyta</taxon>
        <taxon>Spermatophyta</taxon>
        <taxon>Magnoliopsida</taxon>
        <taxon>eudicotyledons</taxon>
        <taxon>Gunneridae</taxon>
        <taxon>Pentapetalae</taxon>
        <taxon>asterids</taxon>
        <taxon>lamiids</taxon>
        <taxon>Lamiales</taxon>
        <taxon>Lamiaceae</taxon>
        <taxon>Nepetoideae</taxon>
        <taxon>Mentheae</taxon>
        <taxon>Salviinae</taxon>
        <taxon>Salvia</taxon>
        <taxon>Salvia subgen. Calosphace</taxon>
    </lineage>
</organism>
<evidence type="ECO:0000313" key="2">
    <source>
        <dbReference type="EMBL" id="KAL1566422.1"/>
    </source>
</evidence>
<sequence>MQNAGSAIHKSKILFLALLLVLRKLLMLHETAAKTSRNTVQDHIILKRAGFNRLDDERKNFVNSDV</sequence>
<reference evidence="2 3" key="1">
    <citation type="submission" date="2024-06" db="EMBL/GenBank/DDBJ databases">
        <title>A chromosome level genome sequence of Diviner's sage (Salvia divinorum).</title>
        <authorList>
            <person name="Ford S.A."/>
            <person name="Ro D.-K."/>
            <person name="Ness R.W."/>
            <person name="Phillips M.A."/>
        </authorList>
    </citation>
    <scope>NUCLEOTIDE SEQUENCE [LARGE SCALE GENOMIC DNA]</scope>
    <source>
        <strain evidence="2">SAF-2024a</strain>
        <tissue evidence="2">Leaf</tissue>
    </source>
</reference>
<proteinExistence type="predicted"/>
<dbReference type="Proteomes" id="UP001567538">
    <property type="component" value="Unassembled WGS sequence"/>
</dbReference>
<gene>
    <name evidence="2" type="ORF">AAHA92_02031</name>
</gene>